<evidence type="ECO:0000313" key="3">
    <source>
        <dbReference type="Proteomes" id="UP000664203"/>
    </source>
</evidence>
<evidence type="ECO:0000313" key="2">
    <source>
        <dbReference type="EMBL" id="CAF9905522.1"/>
    </source>
</evidence>
<keyword evidence="3" id="KW-1185">Reference proteome</keyword>
<dbReference type="Proteomes" id="UP000664203">
    <property type="component" value="Unassembled WGS sequence"/>
</dbReference>
<sequence>MPAEILNQLEYIVPKIEASVAKASMDTSIRADALNSLDSEMRAMKFIWNLPLIDLDYLHDDEKLCGLCKVRYDDKFRVEDMTHIAHETCADAESPLAVCHVCIRAYLSPYERGFTKCPYCYVDFPQMFTDPVEPAQPTSDFAWVDIEDETASDEEMSSQVSQLSNDSGSSSHEIKRYLGIDEALERPRSQPEEFNKGTEVRDFAAQGAADPVEIGEEEFPKNRKNGASPVLARAAMKAVDLIAKKF</sequence>
<name>A0A8H3EK58_9LECA</name>
<reference evidence="2" key="1">
    <citation type="submission" date="2021-03" db="EMBL/GenBank/DDBJ databases">
        <authorList>
            <person name="Tagirdzhanova G."/>
        </authorList>
    </citation>
    <scope>NUCLEOTIDE SEQUENCE</scope>
</reference>
<organism evidence="2 3">
    <name type="scientific">Alectoria fallacina</name>
    <dbReference type="NCBI Taxonomy" id="1903189"/>
    <lineage>
        <taxon>Eukaryota</taxon>
        <taxon>Fungi</taxon>
        <taxon>Dikarya</taxon>
        <taxon>Ascomycota</taxon>
        <taxon>Pezizomycotina</taxon>
        <taxon>Lecanoromycetes</taxon>
        <taxon>OSLEUM clade</taxon>
        <taxon>Lecanoromycetidae</taxon>
        <taxon>Lecanorales</taxon>
        <taxon>Lecanorineae</taxon>
        <taxon>Parmeliaceae</taxon>
        <taxon>Alectoria</taxon>
    </lineage>
</organism>
<dbReference type="OrthoDB" id="5600418at2759"/>
<feature type="region of interest" description="Disordered" evidence="1">
    <location>
        <begin position="152"/>
        <end position="171"/>
    </location>
</feature>
<evidence type="ECO:0000256" key="1">
    <source>
        <dbReference type="SAM" id="MobiDB-lite"/>
    </source>
</evidence>
<dbReference type="AlphaFoldDB" id="A0A8H3EK58"/>
<proteinExistence type="predicted"/>
<accession>A0A8H3EK58</accession>
<dbReference type="EMBL" id="CAJPDR010000012">
    <property type="protein sequence ID" value="CAF9905522.1"/>
    <property type="molecule type" value="Genomic_DNA"/>
</dbReference>
<comment type="caution">
    <text evidence="2">The sequence shown here is derived from an EMBL/GenBank/DDBJ whole genome shotgun (WGS) entry which is preliminary data.</text>
</comment>
<feature type="compositionally biased region" description="Polar residues" evidence="1">
    <location>
        <begin position="157"/>
        <end position="171"/>
    </location>
</feature>
<gene>
    <name evidence="2" type="ORF">ALECFALPRED_001007</name>
</gene>
<protein>
    <submittedName>
        <fullName evidence="2">Uncharacterized protein</fullName>
    </submittedName>
</protein>